<evidence type="ECO:0000313" key="2">
    <source>
        <dbReference type="EMBL" id="KEQ16372.1"/>
    </source>
</evidence>
<dbReference type="InterPro" id="IPR016181">
    <property type="entry name" value="Acyl_CoA_acyltransferase"/>
</dbReference>
<dbReference type="Pfam" id="PF13673">
    <property type="entry name" value="Acetyltransf_10"/>
    <property type="match status" value="1"/>
</dbReference>
<comment type="caution">
    <text evidence="2">The sequence shown here is derived from an EMBL/GenBank/DDBJ whole genome shotgun (WGS) entry which is preliminary data.</text>
</comment>
<dbReference type="EMBL" id="JOKH01000005">
    <property type="protein sequence ID" value="KEQ16372.1"/>
    <property type="molecule type" value="Genomic_DNA"/>
</dbReference>
<dbReference type="GO" id="GO:0016747">
    <property type="term" value="F:acyltransferase activity, transferring groups other than amino-acyl groups"/>
    <property type="evidence" value="ECO:0007669"/>
    <property type="project" value="InterPro"/>
</dbReference>
<feature type="domain" description="N-acetyltransferase" evidence="1">
    <location>
        <begin position="1"/>
        <end position="149"/>
    </location>
</feature>
<dbReference type="PROSITE" id="PS51186">
    <property type="entry name" value="GNAT"/>
    <property type="match status" value="1"/>
</dbReference>
<name>A0A081ND49_9GAMM</name>
<reference evidence="2 3" key="1">
    <citation type="submission" date="2014-06" db="EMBL/GenBank/DDBJ databases">
        <title>Whole Genome Sequences of Three Symbiotic Endozoicomonas Bacteria.</title>
        <authorList>
            <person name="Neave M.J."/>
            <person name="Apprill A."/>
            <person name="Voolstra C.R."/>
        </authorList>
    </citation>
    <scope>NUCLEOTIDE SEQUENCE [LARGE SCALE GENOMIC DNA]</scope>
    <source>
        <strain evidence="2 3">DSM 25634</strain>
    </source>
</reference>
<gene>
    <name evidence="2" type="ORF">GZ78_21060</name>
</gene>
<protein>
    <recommendedName>
        <fullName evidence="1">N-acetyltransferase domain-containing protein</fullName>
    </recommendedName>
</protein>
<organism evidence="2 3">
    <name type="scientific">Endozoicomonas numazuensis</name>
    <dbReference type="NCBI Taxonomy" id="1137799"/>
    <lineage>
        <taxon>Bacteria</taxon>
        <taxon>Pseudomonadati</taxon>
        <taxon>Pseudomonadota</taxon>
        <taxon>Gammaproteobacteria</taxon>
        <taxon>Oceanospirillales</taxon>
        <taxon>Endozoicomonadaceae</taxon>
        <taxon>Endozoicomonas</taxon>
    </lineage>
</organism>
<accession>A0A081ND49</accession>
<keyword evidence="3" id="KW-1185">Reference proteome</keyword>
<dbReference type="CDD" id="cd04301">
    <property type="entry name" value="NAT_SF"/>
    <property type="match status" value="1"/>
</dbReference>
<evidence type="ECO:0000313" key="3">
    <source>
        <dbReference type="Proteomes" id="UP000028073"/>
    </source>
</evidence>
<dbReference type="RefSeq" id="WP_034839832.1">
    <property type="nucleotide sequence ID" value="NZ_JOKH01000005.1"/>
</dbReference>
<dbReference type="Gene3D" id="3.40.630.30">
    <property type="match status" value="1"/>
</dbReference>
<proteinExistence type="predicted"/>
<sequence>MVIREAREVDMGAIAELCQNSLMKIYEALMAPGKSMPWTEGEDIKKYIRGNWPTMRVAWAEDQLVGLIATHRNHIDILWVSEETRQQGIGQKLLAETEQSLESRYADITAECLTEASIHFFQSRGYDIQRQFTDGMSGVEKVVMSKVLEASDRE</sequence>
<dbReference type="AlphaFoldDB" id="A0A081ND49"/>
<dbReference type="Proteomes" id="UP000028073">
    <property type="component" value="Unassembled WGS sequence"/>
</dbReference>
<dbReference type="SUPFAM" id="SSF55729">
    <property type="entry name" value="Acyl-CoA N-acyltransferases (Nat)"/>
    <property type="match status" value="1"/>
</dbReference>
<dbReference type="InterPro" id="IPR000182">
    <property type="entry name" value="GNAT_dom"/>
</dbReference>
<evidence type="ECO:0000259" key="1">
    <source>
        <dbReference type="PROSITE" id="PS51186"/>
    </source>
</evidence>